<keyword evidence="1" id="KW-0079">Bacteriocin immunity</keyword>
<accession>A0A5P8JLQ4</accession>
<reference evidence="2 3" key="1">
    <citation type="submission" date="2019-10" db="EMBL/GenBank/DDBJ databases">
        <title>Genome sequencing of Lactobacillus manihotivorans.</title>
        <authorList>
            <person name="Kim K."/>
        </authorList>
    </citation>
    <scope>NUCLEOTIDE SEQUENCE [LARGE SCALE GENOMIC DNA]</scope>
    <source>
        <strain evidence="2 3">LM010</strain>
    </source>
</reference>
<evidence type="ECO:0000313" key="2">
    <source>
        <dbReference type="EMBL" id="QFQ89993.1"/>
    </source>
</evidence>
<dbReference type="EMBL" id="CP045068">
    <property type="protein sequence ID" value="QFQ89993.1"/>
    <property type="molecule type" value="Genomic_DNA"/>
</dbReference>
<dbReference type="SUPFAM" id="SSF109797">
    <property type="entry name" value="Bacteriocin immunity protein-like"/>
    <property type="match status" value="1"/>
</dbReference>
<dbReference type="GO" id="GO:0030153">
    <property type="term" value="P:bacteriocin immunity"/>
    <property type="evidence" value="ECO:0007669"/>
    <property type="project" value="UniProtKB-KW"/>
</dbReference>
<evidence type="ECO:0000256" key="1">
    <source>
        <dbReference type="ARBA" id="ARBA00023025"/>
    </source>
</evidence>
<proteinExistence type="predicted"/>
<dbReference type="InterPro" id="IPR023130">
    <property type="entry name" value="Ta0600-like_sf"/>
</dbReference>
<organism evidence="2 3">
    <name type="scientific">Lacticaseibacillus manihotivorans</name>
    <dbReference type="NCBI Taxonomy" id="88233"/>
    <lineage>
        <taxon>Bacteria</taxon>
        <taxon>Bacillati</taxon>
        <taxon>Bacillota</taxon>
        <taxon>Bacilli</taxon>
        <taxon>Lactobacillales</taxon>
        <taxon>Lactobacillaceae</taxon>
        <taxon>Lacticaseibacillus</taxon>
    </lineage>
</organism>
<dbReference type="Proteomes" id="UP000388452">
    <property type="component" value="Chromosome"/>
</dbReference>
<dbReference type="InterPro" id="IPR015046">
    <property type="entry name" value="LciA_Immunity-like"/>
</dbReference>
<sequence>MSKIKAAQLAAQTQHDIELLTPLLAARPDQTPEMRDILDVLGQVHKKITKVKNPPALVNRLVNYIRVRSSAGKLHYPRDQEALLIDLSVIGQKAGWNGLYMADFSDKSQFYSIFEPMPRH</sequence>
<protein>
    <submittedName>
        <fullName evidence="2">Bacteriocin immunity protein</fullName>
    </submittedName>
</protein>
<dbReference type="Pfam" id="PF08951">
    <property type="entry name" value="EntA_Immun"/>
    <property type="match status" value="1"/>
</dbReference>
<name>A0A5P8JLQ4_9LACO</name>
<gene>
    <name evidence="2" type="ORF">LM010_00415</name>
</gene>
<dbReference type="RefSeq" id="WP_054717916.1">
    <property type="nucleotide sequence ID" value="NZ_CP045068.1"/>
</dbReference>
<dbReference type="AlphaFoldDB" id="A0A5P8JLQ4"/>
<dbReference type="Gene3D" id="1.20.1440.50">
    <property type="entry name" value="Ta0600-like"/>
    <property type="match status" value="1"/>
</dbReference>
<evidence type="ECO:0000313" key="3">
    <source>
        <dbReference type="Proteomes" id="UP000388452"/>
    </source>
</evidence>